<proteinExistence type="inferred from homology"/>
<dbReference type="PANTHER" id="PTHR42928:SF5">
    <property type="entry name" value="BLR1237 PROTEIN"/>
    <property type="match status" value="1"/>
</dbReference>
<keyword evidence="2" id="KW-0732">Signal</keyword>
<comment type="caution">
    <text evidence="3">The sequence shown here is derived from an EMBL/GenBank/DDBJ whole genome shotgun (WGS) entry which is preliminary data.</text>
</comment>
<name>A0A932MMN3_UNCTE</name>
<dbReference type="EMBL" id="JACPUR010000013">
    <property type="protein sequence ID" value="MBI3126883.1"/>
    <property type="molecule type" value="Genomic_DNA"/>
</dbReference>
<dbReference type="Proteomes" id="UP000782312">
    <property type="component" value="Unassembled WGS sequence"/>
</dbReference>
<accession>A0A932MMN3</accession>
<protein>
    <recommendedName>
        <fullName evidence="5">Tripartite tricarboxylate transporter substrate binding protein</fullName>
    </recommendedName>
</protein>
<evidence type="ECO:0000313" key="3">
    <source>
        <dbReference type="EMBL" id="MBI3126883.1"/>
    </source>
</evidence>
<dbReference type="AlphaFoldDB" id="A0A932MMN3"/>
<dbReference type="PANTHER" id="PTHR42928">
    <property type="entry name" value="TRICARBOXYLATE-BINDING PROTEIN"/>
    <property type="match status" value="1"/>
</dbReference>
<dbReference type="Gene3D" id="3.40.190.10">
    <property type="entry name" value="Periplasmic binding protein-like II"/>
    <property type="match status" value="1"/>
</dbReference>
<reference evidence="3" key="1">
    <citation type="submission" date="2020-07" db="EMBL/GenBank/DDBJ databases">
        <title>Huge and variable diversity of episymbiotic CPR bacteria and DPANN archaea in groundwater ecosystems.</title>
        <authorList>
            <person name="He C.Y."/>
            <person name="Keren R."/>
            <person name="Whittaker M."/>
            <person name="Farag I.F."/>
            <person name="Doudna J."/>
            <person name="Cate J.H.D."/>
            <person name="Banfield J.F."/>
        </authorList>
    </citation>
    <scope>NUCLEOTIDE SEQUENCE</scope>
    <source>
        <strain evidence="3">NC_groundwater_763_Ag_S-0.2um_68_21</strain>
    </source>
</reference>
<evidence type="ECO:0000313" key="4">
    <source>
        <dbReference type="Proteomes" id="UP000782312"/>
    </source>
</evidence>
<feature type="signal peptide" evidence="2">
    <location>
        <begin position="1"/>
        <end position="28"/>
    </location>
</feature>
<sequence length="347" mass="36833">MSWNSLGRFVGALLLSLLAASAGAPAQAADFYAGKTIRVIVGFDAGGGFDVQARTLARHLGKYIPGKPTLVVENMPGAGSLKAANHIAKAAKPDGLTIGMVSGATVMGQLLGRKGVQFDVRQFEVIGSPAPYKTVCVFSKKSGITNLEKWRSSPKPVKVGGTSPGSSAHDVPLVLHAALGLPLQHVPGYTGTSKIRLAVDGGEVDGTCFAWDSIKSTWAAQIKSGDIVPVLQTHLKKVEDLPNIPLALDLAKTDEAKQLIRLGIAAPGMVNRYFTFPPKTPKDKVEILRKAFVQATKDKDFLAEAEKAKLDTDPLTSEQVKENFNALLSMKPELAAKLKAVFSGKKK</sequence>
<dbReference type="Gene3D" id="3.40.190.150">
    <property type="entry name" value="Bordetella uptake gene, domain 1"/>
    <property type="match status" value="1"/>
</dbReference>
<dbReference type="InterPro" id="IPR005064">
    <property type="entry name" value="BUG"/>
</dbReference>
<dbReference type="InterPro" id="IPR042100">
    <property type="entry name" value="Bug_dom1"/>
</dbReference>
<comment type="similarity">
    <text evidence="1">Belongs to the UPF0065 (bug) family.</text>
</comment>
<evidence type="ECO:0008006" key="5">
    <source>
        <dbReference type="Google" id="ProtNLM"/>
    </source>
</evidence>
<feature type="chain" id="PRO_5038056906" description="Tripartite tricarboxylate transporter substrate binding protein" evidence="2">
    <location>
        <begin position="29"/>
        <end position="347"/>
    </location>
</feature>
<dbReference type="Pfam" id="PF03401">
    <property type="entry name" value="TctC"/>
    <property type="match status" value="1"/>
</dbReference>
<evidence type="ECO:0000256" key="2">
    <source>
        <dbReference type="SAM" id="SignalP"/>
    </source>
</evidence>
<gene>
    <name evidence="3" type="ORF">HYZ11_04695</name>
</gene>
<evidence type="ECO:0000256" key="1">
    <source>
        <dbReference type="ARBA" id="ARBA00006987"/>
    </source>
</evidence>
<organism evidence="3 4">
    <name type="scientific">Tectimicrobiota bacterium</name>
    <dbReference type="NCBI Taxonomy" id="2528274"/>
    <lineage>
        <taxon>Bacteria</taxon>
        <taxon>Pseudomonadati</taxon>
        <taxon>Nitrospinota/Tectimicrobiota group</taxon>
        <taxon>Candidatus Tectimicrobiota</taxon>
    </lineage>
</organism>